<feature type="repeat" description="ANK" evidence="3">
    <location>
        <begin position="383"/>
        <end position="415"/>
    </location>
</feature>
<dbReference type="Proteomes" id="UP000235672">
    <property type="component" value="Unassembled WGS sequence"/>
</dbReference>
<evidence type="ECO:0000313" key="6">
    <source>
        <dbReference type="Proteomes" id="UP000235672"/>
    </source>
</evidence>
<evidence type="ECO:0000256" key="2">
    <source>
        <dbReference type="ARBA" id="ARBA00023043"/>
    </source>
</evidence>
<gene>
    <name evidence="5" type="ORF">NA56DRAFT_689359</name>
</gene>
<evidence type="ECO:0000259" key="4">
    <source>
        <dbReference type="Pfam" id="PF17107"/>
    </source>
</evidence>
<dbReference type="InterPro" id="IPR036770">
    <property type="entry name" value="Ankyrin_rpt-contain_sf"/>
</dbReference>
<dbReference type="AlphaFoldDB" id="A0A2J6Q3I2"/>
<dbReference type="EMBL" id="KZ613483">
    <property type="protein sequence ID" value="PMD20819.1"/>
    <property type="molecule type" value="Genomic_DNA"/>
</dbReference>
<evidence type="ECO:0000256" key="1">
    <source>
        <dbReference type="ARBA" id="ARBA00022737"/>
    </source>
</evidence>
<dbReference type="PANTHER" id="PTHR24171">
    <property type="entry name" value="ANKYRIN REPEAT DOMAIN-CONTAINING PROTEIN 39-RELATED"/>
    <property type="match status" value="1"/>
</dbReference>
<dbReference type="Pfam" id="PF12796">
    <property type="entry name" value="Ank_2"/>
    <property type="match status" value="1"/>
</dbReference>
<dbReference type="PANTHER" id="PTHR24171:SF9">
    <property type="entry name" value="ANKYRIN REPEAT DOMAIN-CONTAINING PROTEIN 39"/>
    <property type="match status" value="1"/>
</dbReference>
<keyword evidence="1" id="KW-0677">Repeat</keyword>
<evidence type="ECO:0000313" key="5">
    <source>
        <dbReference type="EMBL" id="PMD20819.1"/>
    </source>
</evidence>
<proteinExistence type="predicted"/>
<name>A0A2J6Q3I2_9HELO</name>
<dbReference type="PROSITE" id="PS50088">
    <property type="entry name" value="ANK_REPEAT"/>
    <property type="match status" value="1"/>
</dbReference>
<reference evidence="5 6" key="1">
    <citation type="submission" date="2016-05" db="EMBL/GenBank/DDBJ databases">
        <title>A degradative enzymes factory behind the ericoid mycorrhizal symbiosis.</title>
        <authorList>
            <consortium name="DOE Joint Genome Institute"/>
            <person name="Martino E."/>
            <person name="Morin E."/>
            <person name="Grelet G."/>
            <person name="Kuo A."/>
            <person name="Kohler A."/>
            <person name="Daghino S."/>
            <person name="Barry K."/>
            <person name="Choi C."/>
            <person name="Cichocki N."/>
            <person name="Clum A."/>
            <person name="Copeland A."/>
            <person name="Hainaut M."/>
            <person name="Haridas S."/>
            <person name="Labutti K."/>
            <person name="Lindquist E."/>
            <person name="Lipzen A."/>
            <person name="Khouja H.-R."/>
            <person name="Murat C."/>
            <person name="Ohm R."/>
            <person name="Olson A."/>
            <person name="Spatafora J."/>
            <person name="Veneault-Fourrey C."/>
            <person name="Henrissat B."/>
            <person name="Grigoriev I."/>
            <person name="Martin F."/>
            <person name="Perotto S."/>
        </authorList>
    </citation>
    <scope>NUCLEOTIDE SEQUENCE [LARGE SCALE GENOMIC DNA]</scope>
    <source>
        <strain evidence="5 6">UAMH 7357</strain>
    </source>
</reference>
<dbReference type="Gene3D" id="1.25.40.20">
    <property type="entry name" value="Ankyrin repeat-containing domain"/>
    <property type="match status" value="1"/>
</dbReference>
<dbReference type="SMART" id="SM00248">
    <property type="entry name" value="ANK"/>
    <property type="match status" value="2"/>
</dbReference>
<organism evidence="5 6">
    <name type="scientific">Hyaloscypha hepaticicola</name>
    <dbReference type="NCBI Taxonomy" id="2082293"/>
    <lineage>
        <taxon>Eukaryota</taxon>
        <taxon>Fungi</taxon>
        <taxon>Dikarya</taxon>
        <taxon>Ascomycota</taxon>
        <taxon>Pezizomycotina</taxon>
        <taxon>Leotiomycetes</taxon>
        <taxon>Helotiales</taxon>
        <taxon>Hyaloscyphaceae</taxon>
        <taxon>Hyaloscypha</taxon>
    </lineage>
</organism>
<evidence type="ECO:0000256" key="3">
    <source>
        <dbReference type="PROSITE-ProRule" id="PRU00023"/>
    </source>
</evidence>
<protein>
    <recommendedName>
        <fullName evidence="4">NACHT-NTPase and P-loop NTPases N-terminal domain-containing protein</fullName>
    </recommendedName>
</protein>
<keyword evidence="6" id="KW-1185">Reference proteome</keyword>
<keyword evidence="2 3" id="KW-0040">ANK repeat</keyword>
<dbReference type="InterPro" id="IPR002110">
    <property type="entry name" value="Ankyrin_rpt"/>
</dbReference>
<sequence length="736" mass="83260">MDPLSAASSAFSVISLAIQLGDSINKLCNFLSSIAEAPKEIEFVIDQLRFFTQLLDDIQNNQKIFGPDPAIMKAVERCEAPIKELQQIADSLVPGFAASSNIRRKWTALTTVKAKEKMVKFQEKLQAAKLDLILARTLSADRAHQHYYQSYQESLVPMVEGLAEIRNMLSYQSETITLRDRGEHQTNEDISSEIQKAFASWPFDQFRSTLEAELRKGIDTAIARATEQASQTGPPLSTAVGDCHPDCETLLERYQKGKVAVTRSSTTKSMVFGEMHYISTSYLISPKSTSTLDMDTGISKEQLQVETSFSFVPSWWVTRFMTARAVKIDVLKLSTQGWQANMHSFNIIPKDSPIFEFCREGNLDAVRYLIGSRKAAVNDMTEEGWTPLHFAASRSQAKICALLLQEGAQQRVRDSTRFKRTPFGYACSPADLRKDGRLVGVRTSNSLLKETIREFIKAGEDFADAIDDETMPSLISAESWQNSDLSEVASRWLLNDILPAINPAVLDGRIWEQCLESIVYFSPGNSLLPQILRRADTSMARKGIMEWIYCQSHSHRFEFDVQRQNDTIKNFQMLVEKSGGLNFIHEDVNGTPTSPLFAAMPFSCSFSSFRVALQKVDLDIRELIRFQIETYPNGWTLENLLSLSLDSVKAQPRDFIKHGDCKLCGEWVLHPDQEELAWKRKVDRIKHGVDLDAPLNEEEERQQKDLDDAIVDFENGICHDCHKKKKTKKCTWIPFG</sequence>
<feature type="domain" description="NACHT-NTPase and P-loop NTPases N-terminal" evidence="4">
    <location>
        <begin position="14"/>
        <end position="124"/>
    </location>
</feature>
<dbReference type="OrthoDB" id="3200163at2759"/>
<dbReference type="PROSITE" id="PS50297">
    <property type="entry name" value="ANK_REP_REGION"/>
    <property type="match status" value="1"/>
</dbReference>
<dbReference type="SUPFAM" id="SSF48403">
    <property type="entry name" value="Ankyrin repeat"/>
    <property type="match status" value="1"/>
</dbReference>
<dbReference type="InterPro" id="IPR031352">
    <property type="entry name" value="SesA"/>
</dbReference>
<dbReference type="Pfam" id="PF17107">
    <property type="entry name" value="SesA"/>
    <property type="match status" value="1"/>
</dbReference>
<dbReference type="STRING" id="1745343.A0A2J6Q3I2"/>
<accession>A0A2J6Q3I2</accession>